<proteinExistence type="predicted"/>
<reference evidence="6 7" key="2">
    <citation type="submission" date="2016-03" db="EMBL/GenBank/DDBJ databases">
        <title>New uncultured bacterium of the family Gallionellaceae from acid mine drainage: description and reconstruction of genome based on metagenomic analysis of microbial community.</title>
        <authorList>
            <person name="Kadnikov V."/>
            <person name="Ivasenko D."/>
            <person name="Beletsky A."/>
            <person name="Mardanov A."/>
            <person name="Danilova E."/>
            <person name="Pimenov N."/>
            <person name="Karnachuk O."/>
            <person name="Ravin N."/>
        </authorList>
    </citation>
    <scope>NUCLEOTIDE SEQUENCE [LARGE SCALE GENOMIC DNA]</scope>
    <source>
        <strain evidence="6">ShG14-8</strain>
    </source>
</reference>
<protein>
    <submittedName>
        <fullName evidence="6">NdvB</fullName>
    </submittedName>
</protein>
<keyword evidence="4 5" id="KW-1133">Transmembrane helix</keyword>
<dbReference type="PANTHER" id="PTHR43867:SF2">
    <property type="entry name" value="CELLULOSE SYNTHASE CATALYTIC SUBUNIT A [UDP-FORMING]"/>
    <property type="match status" value="1"/>
</dbReference>
<feature type="transmembrane region" description="Helical" evidence="5">
    <location>
        <begin position="147"/>
        <end position="167"/>
    </location>
</feature>
<evidence type="ECO:0000256" key="5">
    <source>
        <dbReference type="SAM" id="Phobius"/>
    </source>
</evidence>
<evidence type="ECO:0000256" key="2">
    <source>
        <dbReference type="ARBA" id="ARBA00022676"/>
    </source>
</evidence>
<evidence type="ECO:0000313" key="6">
    <source>
        <dbReference type="EMBL" id="KXS30731.1"/>
    </source>
</evidence>
<accession>A0A139BP03</accession>
<keyword evidence="3" id="KW-0808">Transferase</keyword>
<name>A0A139BP03_9PROT</name>
<gene>
    <name evidence="6" type="ORF">AWT59_3144</name>
</gene>
<dbReference type="PANTHER" id="PTHR43867">
    <property type="entry name" value="CELLULOSE SYNTHASE CATALYTIC SUBUNIT A [UDP-FORMING]"/>
    <property type="match status" value="1"/>
</dbReference>
<sequence length="404" mass="45432">MSDVYQDMFGEGSFIGKGIYDVDAFRQAVDGRFPDNLILSHDLLESGYARSALVTDVDLIEEHPDSYAIDVSRRHRWIRGDWQLAGWLLPSVPGPNQKNEPKPGRQLNPLSALSRWKIFDNLRRSLVSPALLVLLIGGWLFGPKAAWFWSLLVATIIFLPGTLSKVIEFIRKPKEHEWLVHLVQTTRATGHPVAHALLTMTLLPYEAVICLDAIMRSGARMLFTRRGLMLWHMKSYSIRNARHTLGGFVREMWIAPVIALALALSMSGSELIFSAPFLLLWLASPLVGWWISKPLLSPAQGLMRSNACFCAHRHDAPGASSRTSSVLLTTGCRPTIIRKNQHPPSHRALRRPTSACRCWQICLPVILATFALVNCCSAWKTPWQRWKSWSVTVATFITGTTHTR</sequence>
<dbReference type="PATRIC" id="fig|1796491.3.peg.3453"/>
<evidence type="ECO:0000256" key="3">
    <source>
        <dbReference type="ARBA" id="ARBA00022679"/>
    </source>
</evidence>
<keyword evidence="5" id="KW-0812">Transmembrane</keyword>
<keyword evidence="5" id="KW-0472">Membrane</keyword>
<feature type="transmembrane region" description="Helical" evidence="5">
    <location>
        <begin position="248"/>
        <end position="266"/>
    </location>
</feature>
<comment type="caution">
    <text evidence="6">The sequence shown here is derived from an EMBL/GenBank/DDBJ whole genome shotgun (WGS) entry which is preliminary data.</text>
</comment>
<evidence type="ECO:0000256" key="4">
    <source>
        <dbReference type="ARBA" id="ARBA00022989"/>
    </source>
</evidence>
<dbReference type="GO" id="GO:0016758">
    <property type="term" value="F:hexosyltransferase activity"/>
    <property type="evidence" value="ECO:0007669"/>
    <property type="project" value="TreeGrafter"/>
</dbReference>
<evidence type="ECO:0000313" key="7">
    <source>
        <dbReference type="Proteomes" id="UP000070578"/>
    </source>
</evidence>
<reference evidence="6 7" key="1">
    <citation type="submission" date="2016-02" db="EMBL/GenBank/DDBJ databases">
        <authorList>
            <person name="Wen L."/>
            <person name="He K."/>
            <person name="Yang H."/>
        </authorList>
    </citation>
    <scope>NUCLEOTIDE SEQUENCE [LARGE SCALE GENOMIC DNA]</scope>
    <source>
        <strain evidence="6">ShG14-8</strain>
    </source>
</reference>
<evidence type="ECO:0000256" key="1">
    <source>
        <dbReference type="ARBA" id="ARBA00004141"/>
    </source>
</evidence>
<organism evidence="6 7">
    <name type="scientific">Candidatus Gallionella acididurans</name>
    <dbReference type="NCBI Taxonomy" id="1796491"/>
    <lineage>
        <taxon>Bacteria</taxon>
        <taxon>Pseudomonadati</taxon>
        <taxon>Pseudomonadota</taxon>
        <taxon>Betaproteobacteria</taxon>
        <taxon>Nitrosomonadales</taxon>
        <taxon>Gallionellaceae</taxon>
        <taxon>Gallionella</taxon>
    </lineage>
</organism>
<feature type="transmembrane region" description="Helical" evidence="5">
    <location>
        <begin position="125"/>
        <end position="141"/>
    </location>
</feature>
<dbReference type="GO" id="GO:0005886">
    <property type="term" value="C:plasma membrane"/>
    <property type="evidence" value="ECO:0007669"/>
    <property type="project" value="TreeGrafter"/>
</dbReference>
<comment type="subcellular location">
    <subcellularLocation>
        <location evidence="1">Membrane</location>
        <topology evidence="1">Multi-pass membrane protein</topology>
    </subcellularLocation>
</comment>
<dbReference type="AlphaFoldDB" id="A0A139BP03"/>
<feature type="transmembrane region" description="Helical" evidence="5">
    <location>
        <begin position="272"/>
        <end position="291"/>
    </location>
</feature>
<dbReference type="EMBL" id="LSLI01000154">
    <property type="protein sequence ID" value="KXS30731.1"/>
    <property type="molecule type" value="Genomic_DNA"/>
</dbReference>
<keyword evidence="2" id="KW-0328">Glycosyltransferase</keyword>
<dbReference type="InterPro" id="IPR050321">
    <property type="entry name" value="Glycosyltr_2/OpgH_subfam"/>
</dbReference>
<dbReference type="Proteomes" id="UP000070578">
    <property type="component" value="Unassembled WGS sequence"/>
</dbReference>